<reference evidence="2" key="2">
    <citation type="submission" date="2015-01" db="EMBL/GenBank/DDBJ databases">
        <title>Evolutionary Origins and Diversification of the Mycorrhizal Mutualists.</title>
        <authorList>
            <consortium name="DOE Joint Genome Institute"/>
            <consortium name="Mycorrhizal Genomics Consortium"/>
            <person name="Kohler A."/>
            <person name="Kuo A."/>
            <person name="Nagy L.G."/>
            <person name="Floudas D."/>
            <person name="Copeland A."/>
            <person name="Barry K.W."/>
            <person name="Cichocki N."/>
            <person name="Veneault-Fourrey C."/>
            <person name="LaButti K."/>
            <person name="Lindquist E.A."/>
            <person name="Lipzen A."/>
            <person name="Lundell T."/>
            <person name="Morin E."/>
            <person name="Murat C."/>
            <person name="Riley R."/>
            <person name="Ohm R."/>
            <person name="Sun H."/>
            <person name="Tunlid A."/>
            <person name="Henrissat B."/>
            <person name="Grigoriev I.V."/>
            <person name="Hibbett D.S."/>
            <person name="Martin F."/>
        </authorList>
    </citation>
    <scope>NUCLEOTIDE SEQUENCE [LARGE SCALE GENOMIC DNA]</scope>
    <source>
        <strain evidence="2">F 1598</strain>
    </source>
</reference>
<keyword evidence="2" id="KW-1185">Reference proteome</keyword>
<gene>
    <name evidence="1" type="ORF">PILCRDRAFT_27483</name>
</gene>
<protein>
    <submittedName>
        <fullName evidence="1">Uncharacterized protein</fullName>
    </submittedName>
</protein>
<evidence type="ECO:0000313" key="1">
    <source>
        <dbReference type="EMBL" id="KIM72773.1"/>
    </source>
</evidence>
<dbReference type="HOGENOM" id="CLU_119163_0_1_1"/>
<organism evidence="1 2">
    <name type="scientific">Piloderma croceum (strain F 1598)</name>
    <dbReference type="NCBI Taxonomy" id="765440"/>
    <lineage>
        <taxon>Eukaryota</taxon>
        <taxon>Fungi</taxon>
        <taxon>Dikarya</taxon>
        <taxon>Basidiomycota</taxon>
        <taxon>Agaricomycotina</taxon>
        <taxon>Agaricomycetes</taxon>
        <taxon>Agaricomycetidae</taxon>
        <taxon>Atheliales</taxon>
        <taxon>Atheliaceae</taxon>
        <taxon>Piloderma</taxon>
    </lineage>
</organism>
<reference evidence="1 2" key="1">
    <citation type="submission" date="2014-04" db="EMBL/GenBank/DDBJ databases">
        <authorList>
            <consortium name="DOE Joint Genome Institute"/>
            <person name="Kuo A."/>
            <person name="Tarkka M."/>
            <person name="Buscot F."/>
            <person name="Kohler A."/>
            <person name="Nagy L.G."/>
            <person name="Floudas D."/>
            <person name="Copeland A."/>
            <person name="Barry K.W."/>
            <person name="Cichocki N."/>
            <person name="Veneault-Fourrey C."/>
            <person name="LaButti K."/>
            <person name="Lindquist E.A."/>
            <person name="Lipzen A."/>
            <person name="Lundell T."/>
            <person name="Morin E."/>
            <person name="Murat C."/>
            <person name="Sun H."/>
            <person name="Tunlid A."/>
            <person name="Henrissat B."/>
            <person name="Grigoriev I.V."/>
            <person name="Hibbett D.S."/>
            <person name="Martin F."/>
            <person name="Nordberg H.P."/>
            <person name="Cantor M.N."/>
            <person name="Hua S.X."/>
        </authorList>
    </citation>
    <scope>NUCLEOTIDE SEQUENCE [LARGE SCALE GENOMIC DNA]</scope>
    <source>
        <strain evidence="1 2">F 1598</strain>
    </source>
</reference>
<proteinExistence type="predicted"/>
<dbReference type="InParanoid" id="A0A0C3AG32"/>
<dbReference type="AlphaFoldDB" id="A0A0C3AG32"/>
<sequence length="123" mass="13718">SIFTHTTATFKPEHIMEILQHIEIRSDLLPTEWIVVKETIKDFADIFALSISEVEHIPGALHKLHIPEGAIFNTKICQQYLSPPKAAYFSKSLIVMLEAGICEPIKAKDVKCVSPITLAAKAH</sequence>
<dbReference type="Proteomes" id="UP000054166">
    <property type="component" value="Unassembled WGS sequence"/>
</dbReference>
<name>A0A0C3AG32_PILCF</name>
<feature type="non-terminal residue" evidence="1">
    <location>
        <position position="123"/>
    </location>
</feature>
<dbReference type="OrthoDB" id="3363652at2759"/>
<dbReference type="EMBL" id="KN833107">
    <property type="protein sequence ID" value="KIM72773.1"/>
    <property type="molecule type" value="Genomic_DNA"/>
</dbReference>
<evidence type="ECO:0000313" key="2">
    <source>
        <dbReference type="Proteomes" id="UP000054166"/>
    </source>
</evidence>
<accession>A0A0C3AG32</accession>
<feature type="non-terminal residue" evidence="1">
    <location>
        <position position="1"/>
    </location>
</feature>